<gene>
    <name evidence="2" type="ORF">BO88DRAFT_452825</name>
</gene>
<evidence type="ECO:0000313" key="3">
    <source>
        <dbReference type="Proteomes" id="UP000248405"/>
    </source>
</evidence>
<proteinExistence type="predicted"/>
<name>A0A319BVE3_ASPVC</name>
<accession>A0A319BVE3</accession>
<feature type="region of interest" description="Disordered" evidence="1">
    <location>
        <begin position="71"/>
        <end position="94"/>
    </location>
</feature>
<dbReference type="Proteomes" id="UP000248405">
    <property type="component" value="Unassembled WGS sequence"/>
</dbReference>
<evidence type="ECO:0000256" key="1">
    <source>
        <dbReference type="SAM" id="MobiDB-lite"/>
    </source>
</evidence>
<dbReference type="OrthoDB" id="5409193at2759"/>
<reference evidence="2" key="1">
    <citation type="submission" date="2016-12" db="EMBL/GenBank/DDBJ databases">
        <title>The genomes of Aspergillus section Nigri reveals drivers in fungal speciation.</title>
        <authorList>
            <consortium name="DOE Joint Genome Institute"/>
            <person name="Vesth T.C."/>
            <person name="Nybo J."/>
            <person name="Theobald S."/>
            <person name="Brandl J."/>
            <person name="Frisvad J.C."/>
            <person name="Nielsen K.F."/>
            <person name="Lyhne E.K."/>
            <person name="Kogle M.E."/>
            <person name="Kuo A."/>
            <person name="Riley R."/>
            <person name="Clum A."/>
            <person name="Nolan M."/>
            <person name="Lipzen A."/>
            <person name="Salamov A."/>
            <person name="Henrissat B."/>
            <person name="Wiebenga A."/>
            <person name="De Vries R.P."/>
            <person name="Grigoriev I.V."/>
            <person name="Mortensen U.H."/>
            <person name="Andersen M.R."/>
            <person name="Baker S.E."/>
        </authorList>
    </citation>
    <scope>NUCLEOTIDE SEQUENCE [LARGE SCALE GENOMIC DNA]</scope>
    <source>
        <strain evidence="2">CBS 113365</strain>
    </source>
</reference>
<dbReference type="RefSeq" id="XP_025563607.1">
    <property type="nucleotide sequence ID" value="XM_025710717.1"/>
</dbReference>
<organism evidence="2 3">
    <name type="scientific">Aspergillus vadensis (strain CBS 113365 / IMI 142717 / IBT 24658)</name>
    <dbReference type="NCBI Taxonomy" id="1448311"/>
    <lineage>
        <taxon>Eukaryota</taxon>
        <taxon>Fungi</taxon>
        <taxon>Dikarya</taxon>
        <taxon>Ascomycota</taxon>
        <taxon>Pezizomycotina</taxon>
        <taxon>Eurotiomycetes</taxon>
        <taxon>Eurotiomycetidae</taxon>
        <taxon>Eurotiales</taxon>
        <taxon>Aspergillaceae</taxon>
        <taxon>Aspergillus</taxon>
        <taxon>Aspergillus subgen. Circumdati</taxon>
    </lineage>
</organism>
<evidence type="ECO:0000313" key="2">
    <source>
        <dbReference type="EMBL" id="PYH69813.1"/>
    </source>
</evidence>
<keyword evidence="3" id="KW-1185">Reference proteome</keyword>
<dbReference type="GeneID" id="37215309"/>
<sequence length="118" mass="13459">MDLTGIPLSNMLYKPLSPSPNVYKYYQSSLRQEHLHTLPFELPRQALFKMPQSSSTTPQERAQPWKAMQEIQSLSKPEVSAAAETADTAEEEEPLKLNLLRAQFNSTRSNIANMEEKH</sequence>
<dbReference type="EMBL" id="KZ821622">
    <property type="protein sequence ID" value="PYH69813.1"/>
    <property type="molecule type" value="Genomic_DNA"/>
</dbReference>
<protein>
    <submittedName>
        <fullName evidence="2">Uncharacterized protein</fullName>
    </submittedName>
</protein>
<dbReference type="AlphaFoldDB" id="A0A319BVE3"/>